<comment type="caution">
    <text evidence="1">The sequence shown here is derived from an EMBL/GenBank/DDBJ whole genome shotgun (WGS) entry which is preliminary data.</text>
</comment>
<name>A0ABQ8TJL2_PERAM</name>
<organism evidence="1 2">
    <name type="scientific">Periplaneta americana</name>
    <name type="common">American cockroach</name>
    <name type="synonym">Blatta americana</name>
    <dbReference type="NCBI Taxonomy" id="6978"/>
    <lineage>
        <taxon>Eukaryota</taxon>
        <taxon>Metazoa</taxon>
        <taxon>Ecdysozoa</taxon>
        <taxon>Arthropoda</taxon>
        <taxon>Hexapoda</taxon>
        <taxon>Insecta</taxon>
        <taxon>Pterygota</taxon>
        <taxon>Neoptera</taxon>
        <taxon>Polyneoptera</taxon>
        <taxon>Dictyoptera</taxon>
        <taxon>Blattodea</taxon>
        <taxon>Blattoidea</taxon>
        <taxon>Blattidae</taxon>
        <taxon>Blattinae</taxon>
        <taxon>Periplaneta</taxon>
    </lineage>
</organism>
<reference evidence="1 2" key="1">
    <citation type="journal article" date="2022" name="Allergy">
        <title>Genome assembly and annotation of Periplaneta americana reveal a comprehensive cockroach allergen profile.</title>
        <authorList>
            <person name="Wang L."/>
            <person name="Xiong Q."/>
            <person name="Saelim N."/>
            <person name="Wang L."/>
            <person name="Nong W."/>
            <person name="Wan A.T."/>
            <person name="Shi M."/>
            <person name="Liu X."/>
            <person name="Cao Q."/>
            <person name="Hui J.H.L."/>
            <person name="Sookrung N."/>
            <person name="Leung T.F."/>
            <person name="Tungtrongchitr A."/>
            <person name="Tsui S.K.W."/>
        </authorList>
    </citation>
    <scope>NUCLEOTIDE SEQUENCE [LARGE SCALE GENOMIC DNA]</scope>
    <source>
        <strain evidence="1">PWHHKU_190912</strain>
    </source>
</reference>
<gene>
    <name evidence="1" type="ORF">ANN_12845</name>
</gene>
<dbReference type="EMBL" id="JAJSOF020000009">
    <property type="protein sequence ID" value="KAJ4446152.1"/>
    <property type="molecule type" value="Genomic_DNA"/>
</dbReference>
<protein>
    <submittedName>
        <fullName evidence="1">Uncharacterized protein</fullName>
    </submittedName>
</protein>
<proteinExistence type="predicted"/>
<dbReference type="Proteomes" id="UP001148838">
    <property type="component" value="Unassembled WGS sequence"/>
</dbReference>
<evidence type="ECO:0000313" key="1">
    <source>
        <dbReference type="EMBL" id="KAJ4446152.1"/>
    </source>
</evidence>
<evidence type="ECO:0000313" key="2">
    <source>
        <dbReference type="Proteomes" id="UP001148838"/>
    </source>
</evidence>
<accession>A0ABQ8TJL2</accession>
<keyword evidence="2" id="KW-1185">Reference proteome</keyword>
<sequence>MFGLCEGDNEPSGSLKASKFSIFAFQLVKFVFKQMCEEWLRFCRSVNCVDSVDWVDITPPRKPSLNQVGGVYRMIILLEEKCSFWISFSGGRDHYICQNVFVDFCRKQTVDAFQKSCPIV</sequence>